<dbReference type="InterPro" id="IPR020556">
    <property type="entry name" value="Amidase_CS"/>
</dbReference>
<evidence type="ECO:0000313" key="5">
    <source>
        <dbReference type="Proteomes" id="UP000294911"/>
    </source>
</evidence>
<sequence length="461" mass="48438">MAGYIPMVDPLLLPIRELTASFAAGELSPAELTADVLRRIDELDDQLHAYLTVTPSLASSQAEAATIAYRADDRRPLLGVPVSVKDAFEVRGTRTTYGSLVHRGNTASADSGTVRRLRAAGAVFVGKTNTAEFGQSATTDNLLGPDTRNPWDTDRTPGGSSGGAAASVAAGLAHTALGSDGGGSVRIPAAFCGLVGVKPTVGLCPNENGLQAMTEFVSPGPLVSCVDDARIVLGVLAGRDYPRRPTGGSLRIAWCPRPEGRPVQPDLADSVADVAKLLAESGHRVTECDLPVRGWQEIFGPLVLDDERRHRGDLLDTEVELTDYQQATLRGARELEPGTVTAARRALITYRAAIAEFFESVDIVLTPTTAVPAFPLGERPQSIDGHPVGALWGAFPFAAPFNVAGTPALSLPCGTVGGLPVGAQLVAARHREQLLLDLAEELEVAIGFDRTPLHQATGRAS</sequence>
<reference evidence="4 5" key="1">
    <citation type="submission" date="2019-03" db="EMBL/GenBank/DDBJ databases">
        <title>Genomic Encyclopedia of Type Strains, Phase IV (KMG-IV): sequencing the most valuable type-strain genomes for metagenomic binning, comparative biology and taxonomic classification.</title>
        <authorList>
            <person name="Goeker M."/>
        </authorList>
    </citation>
    <scope>NUCLEOTIDE SEQUENCE [LARGE SCALE GENOMIC DNA]</scope>
    <source>
        <strain evidence="4 5">DSM 45765</strain>
    </source>
</reference>
<feature type="domain" description="Amidase" evidence="3">
    <location>
        <begin position="31"/>
        <end position="436"/>
    </location>
</feature>
<feature type="region of interest" description="Disordered" evidence="2">
    <location>
        <begin position="135"/>
        <end position="165"/>
    </location>
</feature>
<evidence type="ECO:0000256" key="1">
    <source>
        <dbReference type="ARBA" id="ARBA00009199"/>
    </source>
</evidence>
<dbReference type="EMBL" id="SLXQ01000011">
    <property type="protein sequence ID" value="TCP47881.1"/>
    <property type="molecule type" value="Genomic_DNA"/>
</dbReference>
<dbReference type="Proteomes" id="UP000294911">
    <property type="component" value="Unassembled WGS sequence"/>
</dbReference>
<dbReference type="SUPFAM" id="SSF75304">
    <property type="entry name" value="Amidase signature (AS) enzymes"/>
    <property type="match status" value="1"/>
</dbReference>
<evidence type="ECO:0000256" key="2">
    <source>
        <dbReference type="SAM" id="MobiDB-lite"/>
    </source>
</evidence>
<gene>
    <name evidence="4" type="ORF">EV191_11186</name>
</gene>
<dbReference type="Pfam" id="PF01425">
    <property type="entry name" value="Amidase"/>
    <property type="match status" value="1"/>
</dbReference>
<keyword evidence="5" id="KW-1185">Reference proteome</keyword>
<dbReference type="InterPro" id="IPR036928">
    <property type="entry name" value="AS_sf"/>
</dbReference>
<dbReference type="PROSITE" id="PS00571">
    <property type="entry name" value="AMIDASES"/>
    <property type="match status" value="1"/>
</dbReference>
<accession>A0A4R2QLH2</accession>
<dbReference type="GO" id="GO:0016740">
    <property type="term" value="F:transferase activity"/>
    <property type="evidence" value="ECO:0007669"/>
    <property type="project" value="UniProtKB-KW"/>
</dbReference>
<comment type="similarity">
    <text evidence="1">Belongs to the amidase family.</text>
</comment>
<evidence type="ECO:0000313" key="4">
    <source>
        <dbReference type="EMBL" id="TCP47881.1"/>
    </source>
</evidence>
<dbReference type="InterPro" id="IPR000120">
    <property type="entry name" value="Amidase"/>
</dbReference>
<dbReference type="InterPro" id="IPR023631">
    <property type="entry name" value="Amidase_dom"/>
</dbReference>
<keyword evidence="4" id="KW-0808">Transferase</keyword>
<name>A0A4R2QLH2_9PSEU</name>
<organism evidence="4 5">
    <name type="scientific">Tamaricihabitans halophyticus</name>
    <dbReference type="NCBI Taxonomy" id="1262583"/>
    <lineage>
        <taxon>Bacteria</taxon>
        <taxon>Bacillati</taxon>
        <taxon>Actinomycetota</taxon>
        <taxon>Actinomycetes</taxon>
        <taxon>Pseudonocardiales</taxon>
        <taxon>Pseudonocardiaceae</taxon>
        <taxon>Tamaricihabitans</taxon>
    </lineage>
</organism>
<dbReference type="PANTHER" id="PTHR11895:SF7">
    <property type="entry name" value="GLUTAMYL-TRNA(GLN) AMIDOTRANSFERASE SUBUNIT A, MITOCHONDRIAL"/>
    <property type="match status" value="1"/>
</dbReference>
<dbReference type="PANTHER" id="PTHR11895">
    <property type="entry name" value="TRANSAMIDASE"/>
    <property type="match status" value="1"/>
</dbReference>
<evidence type="ECO:0000259" key="3">
    <source>
        <dbReference type="Pfam" id="PF01425"/>
    </source>
</evidence>
<comment type="caution">
    <text evidence="4">The sequence shown here is derived from an EMBL/GenBank/DDBJ whole genome shotgun (WGS) entry which is preliminary data.</text>
</comment>
<dbReference type="Gene3D" id="3.90.1300.10">
    <property type="entry name" value="Amidase signature (AS) domain"/>
    <property type="match status" value="1"/>
</dbReference>
<proteinExistence type="inferred from homology"/>
<protein>
    <submittedName>
        <fullName evidence="4">Amidase/aspartyl-tRNA(Asn)/glutamyl-tRNA(Gln) amidotransferase subunit A</fullName>
    </submittedName>
</protein>
<dbReference type="AlphaFoldDB" id="A0A4R2QLH2"/>